<dbReference type="Pfam" id="PF14078">
    <property type="entry name" value="DUF4259"/>
    <property type="match status" value="1"/>
</dbReference>
<name>A0ABV0LEX8_9PSEU</name>
<organism evidence="1 2">
    <name type="scientific">Amycolatopsis melonis</name>
    <dbReference type="NCBI Taxonomy" id="3156488"/>
    <lineage>
        <taxon>Bacteria</taxon>
        <taxon>Bacillati</taxon>
        <taxon>Actinomycetota</taxon>
        <taxon>Actinomycetes</taxon>
        <taxon>Pseudonocardiales</taxon>
        <taxon>Pseudonocardiaceae</taxon>
        <taxon>Amycolatopsis</taxon>
    </lineage>
</organism>
<sequence>MGTWGDGPFGSDAAQDLLEQLEESTLADRRAELMRILGAAVNRIDGEEVLPDEILAGVAVVVANLPAGAELPWNEEVSGLVDWLPEADAGQLRDSALEALETAFSPGNQWWESWVDQGDRARMQSVIDRMRVVLDAAGR</sequence>
<comment type="caution">
    <text evidence="1">The sequence shown here is derived from an EMBL/GenBank/DDBJ whole genome shotgun (WGS) entry which is preliminary data.</text>
</comment>
<dbReference type="InterPro" id="IPR025355">
    <property type="entry name" value="DUF4259"/>
</dbReference>
<keyword evidence="2" id="KW-1185">Reference proteome</keyword>
<evidence type="ECO:0000313" key="2">
    <source>
        <dbReference type="Proteomes" id="UP001440984"/>
    </source>
</evidence>
<evidence type="ECO:0000313" key="1">
    <source>
        <dbReference type="EMBL" id="MEQ0560484.1"/>
    </source>
</evidence>
<accession>A0ABV0LEX8</accession>
<dbReference type="RefSeq" id="WP_348951361.1">
    <property type="nucleotide sequence ID" value="NZ_JBDZYD010000005.1"/>
</dbReference>
<reference evidence="1 2" key="1">
    <citation type="submission" date="2024-05" db="EMBL/GenBank/DDBJ databases">
        <authorList>
            <person name="Zhao H."/>
            <person name="Xu Y."/>
            <person name="Lin S."/>
            <person name="Spain J.C."/>
            <person name="Zhou N.-Y."/>
        </authorList>
    </citation>
    <scope>NUCLEOTIDE SEQUENCE [LARGE SCALE GENOMIC DNA]</scope>
    <source>
        <strain evidence="1 2">NEAU-NG30</strain>
    </source>
</reference>
<dbReference type="EMBL" id="JBDZYD010000005">
    <property type="protein sequence ID" value="MEQ0560484.1"/>
    <property type="molecule type" value="Genomic_DNA"/>
</dbReference>
<gene>
    <name evidence="1" type="ORF">ABJI51_15455</name>
</gene>
<dbReference type="Proteomes" id="UP001440984">
    <property type="component" value="Unassembled WGS sequence"/>
</dbReference>
<proteinExistence type="predicted"/>
<protein>
    <submittedName>
        <fullName evidence="1">DUF4259 domain-containing protein</fullName>
    </submittedName>
</protein>